<dbReference type="InterPro" id="IPR036779">
    <property type="entry name" value="LysM_dom_sf"/>
</dbReference>
<organism evidence="3 4">
    <name type="scientific">Deinococcus arcticus</name>
    <dbReference type="NCBI Taxonomy" id="2136176"/>
    <lineage>
        <taxon>Bacteria</taxon>
        <taxon>Thermotogati</taxon>
        <taxon>Deinococcota</taxon>
        <taxon>Deinococci</taxon>
        <taxon>Deinococcales</taxon>
        <taxon>Deinococcaceae</taxon>
        <taxon>Deinococcus</taxon>
    </lineage>
</organism>
<evidence type="ECO:0000313" key="3">
    <source>
        <dbReference type="EMBL" id="PTA67627.1"/>
    </source>
</evidence>
<accession>A0A2T3W6X2</accession>
<dbReference type="InterPro" id="IPR018392">
    <property type="entry name" value="LysM"/>
</dbReference>
<dbReference type="InterPro" id="IPR011055">
    <property type="entry name" value="Dup_hybrid_motif"/>
</dbReference>
<protein>
    <submittedName>
        <fullName evidence="3">Peptidase M23</fullName>
    </submittedName>
</protein>
<dbReference type="PROSITE" id="PS51782">
    <property type="entry name" value="LYSM"/>
    <property type="match status" value="2"/>
</dbReference>
<feature type="domain" description="LysM" evidence="2">
    <location>
        <begin position="66"/>
        <end position="111"/>
    </location>
</feature>
<dbReference type="EMBL" id="PYSV01000011">
    <property type="protein sequence ID" value="PTA67627.1"/>
    <property type="molecule type" value="Genomic_DNA"/>
</dbReference>
<dbReference type="GO" id="GO:0004222">
    <property type="term" value="F:metalloendopeptidase activity"/>
    <property type="evidence" value="ECO:0007669"/>
    <property type="project" value="TreeGrafter"/>
</dbReference>
<dbReference type="PANTHER" id="PTHR21666:SF289">
    <property type="entry name" value="L-ALA--D-GLU ENDOPEPTIDASE"/>
    <property type="match status" value="1"/>
</dbReference>
<keyword evidence="1" id="KW-0732">Signal</keyword>
<gene>
    <name evidence="3" type="ORF">C8263_12025</name>
</gene>
<dbReference type="PANTHER" id="PTHR21666">
    <property type="entry name" value="PEPTIDASE-RELATED"/>
    <property type="match status" value="1"/>
</dbReference>
<dbReference type="Pfam" id="PF01551">
    <property type="entry name" value="Peptidase_M23"/>
    <property type="match status" value="1"/>
</dbReference>
<dbReference type="CDD" id="cd12797">
    <property type="entry name" value="M23_peptidase"/>
    <property type="match status" value="1"/>
</dbReference>
<dbReference type="OrthoDB" id="9814460at2"/>
<reference evidence="3 4" key="1">
    <citation type="submission" date="2018-03" db="EMBL/GenBank/DDBJ databases">
        <title>Draft genome of Deinococcus sp. OD32.</title>
        <authorList>
            <person name="Wang X.-P."/>
            <person name="Du Z.-J."/>
        </authorList>
    </citation>
    <scope>NUCLEOTIDE SEQUENCE [LARGE SCALE GENOMIC DNA]</scope>
    <source>
        <strain evidence="3 4">OD32</strain>
    </source>
</reference>
<comment type="caution">
    <text evidence="3">The sequence shown here is derived from an EMBL/GenBank/DDBJ whole genome shotgun (WGS) entry which is preliminary data.</text>
</comment>
<evidence type="ECO:0000259" key="2">
    <source>
        <dbReference type="PROSITE" id="PS51782"/>
    </source>
</evidence>
<name>A0A2T3W6X2_9DEIO</name>
<dbReference type="SMART" id="SM00257">
    <property type="entry name" value="LysM"/>
    <property type="match status" value="2"/>
</dbReference>
<dbReference type="AlphaFoldDB" id="A0A2T3W6X2"/>
<keyword evidence="4" id="KW-1185">Reference proteome</keyword>
<dbReference type="Proteomes" id="UP000240317">
    <property type="component" value="Unassembled WGS sequence"/>
</dbReference>
<sequence length="274" mass="28643">MVGLLLLGTVTSAASYRVKPGDTLGGIAARHGLSPAQLQASNPRLRGGALQAGWVLTVPERPTPGRRYVVAPGENLSSIAARAGVSLGALLQANPQYRGGRAVWAGATLQIPARGGAAPVARPATGGATIRTASTAGGRGLWLWPVTGHHSVSSGYGERELLGQHEMHYGIDISAPVGTPVVAARAGRVLEARADFARGWGWTVVLEHGGGWITRYAHLSATLVRAGEQVVQGQLVGRVGNTGRSTGPHLHFGTYLRWGPGENWTPRDPLSFYP</sequence>
<dbReference type="SUPFAM" id="SSF54106">
    <property type="entry name" value="LysM domain"/>
    <property type="match status" value="2"/>
</dbReference>
<evidence type="ECO:0000313" key="4">
    <source>
        <dbReference type="Proteomes" id="UP000240317"/>
    </source>
</evidence>
<dbReference type="InterPro" id="IPR016047">
    <property type="entry name" value="M23ase_b-sheet_dom"/>
</dbReference>
<dbReference type="Pfam" id="PF01476">
    <property type="entry name" value="LysM"/>
    <property type="match status" value="2"/>
</dbReference>
<dbReference type="SUPFAM" id="SSF51261">
    <property type="entry name" value="Duplicated hybrid motif"/>
    <property type="match status" value="1"/>
</dbReference>
<dbReference type="CDD" id="cd00118">
    <property type="entry name" value="LysM"/>
    <property type="match status" value="2"/>
</dbReference>
<proteinExistence type="predicted"/>
<feature type="domain" description="LysM" evidence="2">
    <location>
        <begin position="14"/>
        <end position="58"/>
    </location>
</feature>
<dbReference type="Gene3D" id="3.10.350.10">
    <property type="entry name" value="LysM domain"/>
    <property type="match status" value="2"/>
</dbReference>
<dbReference type="InterPro" id="IPR050570">
    <property type="entry name" value="Cell_wall_metabolism_enzyme"/>
</dbReference>
<dbReference type="Gene3D" id="2.70.70.10">
    <property type="entry name" value="Glucose Permease (Domain IIA)"/>
    <property type="match status" value="1"/>
</dbReference>
<evidence type="ECO:0000256" key="1">
    <source>
        <dbReference type="ARBA" id="ARBA00022729"/>
    </source>
</evidence>